<keyword evidence="8" id="KW-0418">Kinase</keyword>
<dbReference type="SMART" id="SM00138">
    <property type="entry name" value="MeTrc"/>
    <property type="match status" value="1"/>
</dbReference>
<feature type="coiled-coil region" evidence="11">
    <location>
        <begin position="656"/>
        <end position="729"/>
    </location>
</feature>
<dbReference type="InterPro" id="IPR036890">
    <property type="entry name" value="HATPase_C_sf"/>
</dbReference>
<evidence type="ECO:0000256" key="7">
    <source>
        <dbReference type="ARBA" id="ARBA00022741"/>
    </source>
</evidence>
<evidence type="ECO:0000256" key="3">
    <source>
        <dbReference type="ARBA" id="ARBA00022553"/>
    </source>
</evidence>
<dbReference type="Gene3D" id="3.40.50.150">
    <property type="entry name" value="Vaccinia Virus protein VP39"/>
    <property type="match status" value="1"/>
</dbReference>
<dbReference type="Pfam" id="PF01339">
    <property type="entry name" value="CheB_methylest"/>
    <property type="match status" value="1"/>
</dbReference>
<dbReference type="SUPFAM" id="SSF53335">
    <property type="entry name" value="S-adenosyl-L-methionine-dependent methyltransferases"/>
    <property type="match status" value="1"/>
</dbReference>
<dbReference type="InterPro" id="IPR029063">
    <property type="entry name" value="SAM-dependent_MTases_sf"/>
</dbReference>
<dbReference type="SUPFAM" id="SSF47757">
    <property type="entry name" value="Chemotaxis receptor methyltransferase CheR, N-terminal domain"/>
    <property type="match status" value="1"/>
</dbReference>
<feature type="domain" description="CheB-type methylesterase" evidence="14">
    <location>
        <begin position="28"/>
        <end position="211"/>
    </location>
</feature>
<dbReference type="SMART" id="SM00091">
    <property type="entry name" value="PAS"/>
    <property type="match status" value="2"/>
</dbReference>
<dbReference type="Pfam" id="PF01739">
    <property type="entry name" value="CheR"/>
    <property type="match status" value="1"/>
</dbReference>
<comment type="catalytic activity">
    <reaction evidence="1">
        <text>ATP + protein L-histidine = ADP + protein N-phospho-L-histidine.</text>
        <dbReference type="EC" id="2.7.13.3"/>
    </reaction>
</comment>
<feature type="active site" evidence="10">
    <location>
        <position position="153"/>
    </location>
</feature>
<dbReference type="InterPro" id="IPR035909">
    <property type="entry name" value="CheB_C"/>
</dbReference>
<dbReference type="PANTHER" id="PTHR24422:SF27">
    <property type="entry name" value="PROTEIN-GLUTAMATE O-METHYLTRANSFERASE"/>
    <property type="match status" value="1"/>
</dbReference>
<keyword evidence="4" id="KW-0489">Methyltransferase</keyword>
<dbReference type="CDD" id="cd16434">
    <property type="entry name" value="CheB-CheR_fusion"/>
    <property type="match status" value="1"/>
</dbReference>
<evidence type="ECO:0000256" key="9">
    <source>
        <dbReference type="ARBA" id="ARBA00022840"/>
    </source>
</evidence>
<evidence type="ECO:0000256" key="11">
    <source>
        <dbReference type="SAM" id="Coils"/>
    </source>
</evidence>
<dbReference type="Pfam" id="PF03705">
    <property type="entry name" value="CheR_N"/>
    <property type="match status" value="1"/>
</dbReference>
<dbReference type="InterPro" id="IPR022641">
    <property type="entry name" value="CheR_N"/>
</dbReference>
<dbReference type="PROSITE" id="PS50112">
    <property type="entry name" value="PAS"/>
    <property type="match status" value="1"/>
</dbReference>
<feature type="active site" evidence="10">
    <location>
        <position position="61"/>
    </location>
</feature>
<evidence type="ECO:0000256" key="6">
    <source>
        <dbReference type="ARBA" id="ARBA00022691"/>
    </source>
</evidence>
<evidence type="ECO:0000256" key="2">
    <source>
        <dbReference type="ARBA" id="ARBA00001541"/>
    </source>
</evidence>
<sequence>MRSRRVIRLSHAYNTNRGRRLADGDFPVIGIGASAGGLEALRALFGGASEKTGMAFVVVQHLDPTHESLMAQLIERYTDMVVSQASGGEEVEPDHIYVIPPGHGLALNDGVLELTEFKDPRGMRRPIDDFFESLAQDRETLSACVILSGTGADGSRGLRAIKEHGGLCVAQEPGSASYDGMPSSAIATGLVDIVAPPREIIEALNNFFDRSGGAESMVDEASEVTDHIDDLCEVLRNVVGHDFSRYKRSTLTRRIARRMQLLGIDEAGDYLDRLKGDEDECNALFRDLLINVTRFFRDPQLFESMTALVIDPLVKDARDDEELRVWVPGCSSGEEAYSIAMLFAEAARRYGKRPYIQIFATDIDDGMLDIARGGAYPLSALSDIPVDFQERYTIGGSDKFHVGAQIRDMVRFSLHNVVRDPPFSKIDMISCRNLLIYFDESLQRSVIPLFHFALASRGHLFLGSSETIGRYDDLFEVVDQNARIFRRREVKGKYTLQIGNEGPISPRRRRNPEFSQDPQRTDGSEVAALKTIARRYAPVCLLVDGEGMLLESWGAAGRYLDFPDRLERNVVVSSLARPGLRELIGPMIRQVMDEARGRRVGARNVEVRTEFGKVETRIICEKVDETSFLFVIEETGALEPVDEEELVEFDTEHGQQQFLEEELQATRHRLRSTVEELETTNEELKSSNEEMMSMNEELQSTNEELTTVNDELKNKVDQLTVANSDLKNFFDSTQLPVLVVDSDLQLRSYTDAAEALFPVDKKQIGTQLALLPSNFRSEEYVDLARKASRGGEPQEARMHSDKLEAQYIIRAFPYRRLDGELDGATLVFTDVTEALSLERDLREERERLRLALQVARIGVWEYEPSTDKTILDETERQLLGIEDDDAGDQMQPILDSLPEEDRDRVNQSLRQAMDGTRPFDERFRIPLVDGRYRWLHGLGRRIDNGRTNKFIGVTIDITAERSLLEQRELMIREMNHRVKNLFSIISAMVSIAAREADEVEDFAGELRDRIHALGRSHALTNEPAVGGAGAVALRSLVNTVVDPSRAGQDVNLEGEDVEVPNSQITSVALILHEWATNAAKYGALSLDDGCLEVEWTVAGRKLVIEWREFGGQGSSDAGKKVGFGTRLVNTAARQLKGEIEGGPSDEGYRRKLVFDLD</sequence>
<protein>
    <submittedName>
        <fullName evidence="16">PAS domain-containing protein</fullName>
    </submittedName>
</protein>
<keyword evidence="3" id="KW-0597">Phosphoprotein</keyword>
<evidence type="ECO:0000256" key="8">
    <source>
        <dbReference type="ARBA" id="ARBA00022777"/>
    </source>
</evidence>
<feature type="domain" description="CheR-type methyltransferase" evidence="15">
    <location>
        <begin position="216"/>
        <end position="488"/>
    </location>
</feature>
<dbReference type="Gene3D" id="3.30.450.20">
    <property type="entry name" value="PAS domain"/>
    <property type="match status" value="2"/>
</dbReference>
<evidence type="ECO:0000256" key="1">
    <source>
        <dbReference type="ARBA" id="ARBA00000085"/>
    </source>
</evidence>
<reference evidence="16 17" key="1">
    <citation type="submission" date="2021-08" db="EMBL/GenBank/DDBJ databases">
        <title>Comparative Genomics Analysis of the Genus Qipengyuania Reveals Extensive Genetic Diversity and Metabolic Versatility, Including the Description of Fifteen Novel Species.</title>
        <authorList>
            <person name="Liu Y."/>
        </authorList>
    </citation>
    <scope>NUCLEOTIDE SEQUENCE [LARGE SCALE GENOMIC DNA]</scope>
    <source>
        <strain evidence="16 17">1NDH17</strain>
    </source>
</reference>
<feature type="domain" description="PAS" evidence="13">
    <location>
        <begin position="844"/>
        <end position="916"/>
    </location>
</feature>
<evidence type="ECO:0000313" key="17">
    <source>
        <dbReference type="Proteomes" id="UP000783253"/>
    </source>
</evidence>
<evidence type="ECO:0000259" key="15">
    <source>
        <dbReference type="PROSITE" id="PS50123"/>
    </source>
</evidence>
<evidence type="ECO:0000256" key="5">
    <source>
        <dbReference type="ARBA" id="ARBA00022679"/>
    </source>
</evidence>
<keyword evidence="11" id="KW-0175">Coiled coil</keyword>
<accession>A0ABS7J0N7</accession>
<keyword evidence="10" id="KW-0145">Chemotaxis</keyword>
<dbReference type="Gene3D" id="3.40.50.180">
    <property type="entry name" value="Methylesterase CheB, C-terminal domain"/>
    <property type="match status" value="1"/>
</dbReference>
<dbReference type="InterPro" id="IPR000673">
    <property type="entry name" value="Sig_transdc_resp-reg_Me-estase"/>
</dbReference>
<keyword evidence="5" id="KW-0808">Transferase</keyword>
<gene>
    <name evidence="16" type="ORF">K3152_06475</name>
</gene>
<dbReference type="InterPro" id="IPR013655">
    <property type="entry name" value="PAS_fold_3"/>
</dbReference>
<organism evidence="16 17">
    <name type="scientific">Qipengyuania polymorpha</name>
    <dbReference type="NCBI Taxonomy" id="2867234"/>
    <lineage>
        <taxon>Bacteria</taxon>
        <taxon>Pseudomonadati</taxon>
        <taxon>Pseudomonadota</taxon>
        <taxon>Alphaproteobacteria</taxon>
        <taxon>Sphingomonadales</taxon>
        <taxon>Erythrobacteraceae</taxon>
        <taxon>Qipengyuania</taxon>
    </lineage>
</organism>
<comment type="caution">
    <text evidence="16">The sequence shown here is derived from an EMBL/GenBank/DDBJ whole genome shotgun (WGS) entry which is preliminary data.</text>
</comment>
<dbReference type="InterPro" id="IPR011102">
    <property type="entry name" value="Sig_transdc_His_kinase_HWE"/>
</dbReference>
<feature type="active site" evidence="10">
    <location>
        <position position="34"/>
    </location>
</feature>
<dbReference type="CDD" id="cd00130">
    <property type="entry name" value="PAS"/>
    <property type="match status" value="1"/>
</dbReference>
<dbReference type="InterPro" id="IPR022642">
    <property type="entry name" value="CheR_C"/>
</dbReference>
<dbReference type="InterPro" id="IPR050903">
    <property type="entry name" value="Bact_Chemotaxis_MeTrfase"/>
</dbReference>
<proteinExistence type="predicted"/>
<dbReference type="PANTHER" id="PTHR24422">
    <property type="entry name" value="CHEMOTAXIS PROTEIN METHYLTRANSFERASE"/>
    <property type="match status" value="1"/>
</dbReference>
<evidence type="ECO:0000256" key="4">
    <source>
        <dbReference type="ARBA" id="ARBA00022603"/>
    </source>
</evidence>
<dbReference type="Proteomes" id="UP000783253">
    <property type="component" value="Unassembled WGS sequence"/>
</dbReference>
<keyword evidence="7" id="KW-0547">Nucleotide-binding</keyword>
<name>A0ABS7J0N7_9SPHN</name>
<dbReference type="InterPro" id="IPR035965">
    <property type="entry name" value="PAS-like_dom_sf"/>
</dbReference>
<keyword evidence="17" id="KW-1185">Reference proteome</keyword>
<dbReference type="PROSITE" id="PS50123">
    <property type="entry name" value="CHER"/>
    <property type="match status" value="1"/>
</dbReference>
<dbReference type="Pfam" id="PF13596">
    <property type="entry name" value="PAS_10"/>
    <property type="match status" value="1"/>
</dbReference>
<keyword evidence="10" id="KW-0378">Hydrolase</keyword>
<feature type="region of interest" description="Disordered" evidence="12">
    <location>
        <begin position="498"/>
        <end position="522"/>
    </location>
</feature>
<dbReference type="Gene3D" id="3.30.565.10">
    <property type="entry name" value="Histidine kinase-like ATPase, C-terminal domain"/>
    <property type="match status" value="1"/>
</dbReference>
<dbReference type="PROSITE" id="PS50122">
    <property type="entry name" value="CHEB"/>
    <property type="match status" value="1"/>
</dbReference>
<comment type="catalytic activity">
    <reaction evidence="2">
        <text>L-glutamyl-[protein] + S-adenosyl-L-methionine = [protein]-L-glutamate 5-O-methyl ester + S-adenosyl-L-homocysteine</text>
        <dbReference type="Rhea" id="RHEA:24452"/>
        <dbReference type="Rhea" id="RHEA-COMP:10208"/>
        <dbReference type="Rhea" id="RHEA-COMP:10311"/>
        <dbReference type="ChEBI" id="CHEBI:29973"/>
        <dbReference type="ChEBI" id="CHEBI:57856"/>
        <dbReference type="ChEBI" id="CHEBI:59789"/>
        <dbReference type="ChEBI" id="CHEBI:82795"/>
        <dbReference type="EC" id="2.1.1.80"/>
    </reaction>
</comment>
<dbReference type="InterPro" id="IPR036804">
    <property type="entry name" value="CheR_N_sf"/>
</dbReference>
<keyword evidence="6" id="KW-0949">S-adenosyl-L-methionine</keyword>
<evidence type="ECO:0000256" key="12">
    <source>
        <dbReference type="SAM" id="MobiDB-lite"/>
    </source>
</evidence>
<evidence type="ECO:0000313" key="16">
    <source>
        <dbReference type="EMBL" id="MBX7457885.1"/>
    </source>
</evidence>
<dbReference type="Gene3D" id="1.10.155.10">
    <property type="entry name" value="Chemotaxis receptor methyltransferase CheR, N-terminal domain"/>
    <property type="match status" value="1"/>
</dbReference>
<dbReference type="PRINTS" id="PR00996">
    <property type="entry name" value="CHERMTFRASE"/>
</dbReference>
<evidence type="ECO:0000256" key="10">
    <source>
        <dbReference type="PROSITE-ProRule" id="PRU00050"/>
    </source>
</evidence>
<dbReference type="EMBL" id="JAIGNK010000002">
    <property type="protein sequence ID" value="MBX7457885.1"/>
    <property type="molecule type" value="Genomic_DNA"/>
</dbReference>
<dbReference type="InterPro" id="IPR000014">
    <property type="entry name" value="PAS"/>
</dbReference>
<dbReference type="InterPro" id="IPR000780">
    <property type="entry name" value="CheR_MeTrfase"/>
</dbReference>
<dbReference type="Pfam" id="PF07536">
    <property type="entry name" value="HWE_HK"/>
    <property type="match status" value="1"/>
</dbReference>
<dbReference type="SMART" id="SM00911">
    <property type="entry name" value="HWE_HK"/>
    <property type="match status" value="1"/>
</dbReference>
<evidence type="ECO:0000259" key="14">
    <source>
        <dbReference type="PROSITE" id="PS50122"/>
    </source>
</evidence>
<dbReference type="SUPFAM" id="SSF55785">
    <property type="entry name" value="PYP-like sensor domain (PAS domain)"/>
    <property type="match status" value="2"/>
</dbReference>
<dbReference type="SUPFAM" id="SSF52738">
    <property type="entry name" value="Methylesterase CheB, C-terminal domain"/>
    <property type="match status" value="1"/>
</dbReference>
<evidence type="ECO:0000259" key="13">
    <source>
        <dbReference type="PROSITE" id="PS50112"/>
    </source>
</evidence>
<dbReference type="Pfam" id="PF08447">
    <property type="entry name" value="PAS_3"/>
    <property type="match status" value="1"/>
</dbReference>
<keyword evidence="9" id="KW-0067">ATP-binding</keyword>